<dbReference type="EMBL" id="QICA01000018">
    <property type="protein sequence ID" value="RNL36854.1"/>
    <property type="molecule type" value="Genomic_DNA"/>
</dbReference>
<evidence type="ECO:0000313" key="4">
    <source>
        <dbReference type="Proteomes" id="UP000278327"/>
    </source>
</evidence>
<feature type="region of interest" description="Disordered" evidence="1">
    <location>
        <begin position="283"/>
        <end position="306"/>
    </location>
</feature>
<dbReference type="Pfam" id="PF01370">
    <property type="entry name" value="Epimerase"/>
    <property type="match status" value="1"/>
</dbReference>
<dbReference type="Proteomes" id="UP000278327">
    <property type="component" value="Unassembled WGS sequence"/>
</dbReference>
<accession>A0A3N0AQ47</accession>
<keyword evidence="4" id="KW-1185">Reference proteome</keyword>
<protein>
    <recommendedName>
        <fullName evidence="2">NAD-dependent epimerase/dehydratase domain-containing protein</fullName>
    </recommendedName>
</protein>
<dbReference type="Gene3D" id="3.40.50.720">
    <property type="entry name" value="NAD(P)-binding Rossmann-like Domain"/>
    <property type="match status" value="1"/>
</dbReference>
<evidence type="ECO:0000313" key="3">
    <source>
        <dbReference type="EMBL" id="RNL36854.1"/>
    </source>
</evidence>
<dbReference type="PANTHER" id="PTHR43245">
    <property type="entry name" value="BIFUNCTIONAL POLYMYXIN RESISTANCE PROTEIN ARNA"/>
    <property type="match status" value="1"/>
</dbReference>
<sequence length="306" mass="34129">MKRILITGKTSWIGNELERRLAAFNDEYEVTRMSLRDTAWKNDSWEKYDSIVHAAAISHDGGGTAETMRDINVSLTYDVAAKAKADSVGHLIFLSSFHVYASDSNGNVVVEKDTLPSLTTAYGKSKFAAEKAIKPLADDRFSIAILRPPLVYGPYCTQRNFPRLVKLATTTPCFPNVRNRRSMLYSQSLAELMRLLIDEQRGGLFLPQNRRHVCTADMLSSIGKHLGHRVRMSNFLAKPATLLASHNQAFGKMFGDAYYELDASDCGFDYHVGTFDESIEDSVASAKTNQTDRSRPIIRDTTSSTP</sequence>
<dbReference type="InterPro" id="IPR001509">
    <property type="entry name" value="Epimerase_deHydtase"/>
</dbReference>
<dbReference type="AlphaFoldDB" id="A0A3N0AQ47"/>
<dbReference type="InterPro" id="IPR050177">
    <property type="entry name" value="Lipid_A_modif_metabolic_enz"/>
</dbReference>
<dbReference type="SUPFAM" id="SSF51735">
    <property type="entry name" value="NAD(P)-binding Rossmann-fold domains"/>
    <property type="match status" value="1"/>
</dbReference>
<reference evidence="3 4" key="1">
    <citation type="journal article" date="2019" name="Microbiol. Resour. Announc.">
        <title>Draft Genome Sequences of Type Strains of Gordonibacter faecihominis, Paraeggerthella hongkongensis, Parvibacter caecicola,Slackia equolifaciens, Slackia faecicanis, and Slackia isoflavoniconvertens.</title>
        <authorList>
            <person name="Danylec N."/>
            <person name="Stoll D.A."/>
            <person name="Dotsch A."/>
            <person name="Huch M."/>
        </authorList>
    </citation>
    <scope>NUCLEOTIDE SEQUENCE [LARGE SCALE GENOMIC DNA]</scope>
    <source>
        <strain evidence="3 4">DSM 18785</strain>
    </source>
</reference>
<feature type="domain" description="NAD-dependent epimerase/dehydratase" evidence="2">
    <location>
        <begin position="4"/>
        <end position="200"/>
    </location>
</feature>
<evidence type="ECO:0000259" key="2">
    <source>
        <dbReference type="Pfam" id="PF01370"/>
    </source>
</evidence>
<comment type="caution">
    <text evidence="3">The sequence shown here is derived from an EMBL/GenBank/DDBJ whole genome shotgun (WGS) entry which is preliminary data.</text>
</comment>
<dbReference type="RefSeq" id="WP_117283529.1">
    <property type="nucleotide sequence ID" value="NZ_JAMTCE010000024.1"/>
</dbReference>
<name>A0A3N0AQ47_9ACTN</name>
<evidence type="ECO:0000256" key="1">
    <source>
        <dbReference type="SAM" id="MobiDB-lite"/>
    </source>
</evidence>
<dbReference type="InterPro" id="IPR036291">
    <property type="entry name" value="NAD(P)-bd_dom_sf"/>
</dbReference>
<dbReference type="PANTHER" id="PTHR43245:SF58">
    <property type="entry name" value="BLL5923 PROTEIN"/>
    <property type="match status" value="1"/>
</dbReference>
<proteinExistence type="predicted"/>
<gene>
    <name evidence="3" type="ORF">DMP10_09865</name>
</gene>
<organism evidence="3 4">
    <name type="scientific">Adlercreutzia equolifaciens subsp. celatus DSM 18785</name>
    <dbReference type="NCBI Taxonomy" id="1121021"/>
    <lineage>
        <taxon>Bacteria</taxon>
        <taxon>Bacillati</taxon>
        <taxon>Actinomycetota</taxon>
        <taxon>Coriobacteriia</taxon>
        <taxon>Eggerthellales</taxon>
        <taxon>Eggerthellaceae</taxon>
        <taxon>Adlercreutzia</taxon>
    </lineage>
</organism>